<dbReference type="EMBL" id="JH818057">
    <property type="protein sequence ID" value="EKC35124.1"/>
    <property type="molecule type" value="Genomic_DNA"/>
</dbReference>
<protein>
    <submittedName>
        <fullName evidence="1">Uncharacterized protein</fullName>
    </submittedName>
</protein>
<dbReference type="InParanoid" id="K1QV65"/>
<accession>K1QV65</accession>
<proteinExistence type="predicted"/>
<reference evidence="1" key="1">
    <citation type="journal article" date="2012" name="Nature">
        <title>The oyster genome reveals stress adaptation and complexity of shell formation.</title>
        <authorList>
            <person name="Zhang G."/>
            <person name="Fang X."/>
            <person name="Guo X."/>
            <person name="Li L."/>
            <person name="Luo R."/>
            <person name="Xu F."/>
            <person name="Yang P."/>
            <person name="Zhang L."/>
            <person name="Wang X."/>
            <person name="Qi H."/>
            <person name="Xiong Z."/>
            <person name="Que H."/>
            <person name="Xie Y."/>
            <person name="Holland P.W."/>
            <person name="Paps J."/>
            <person name="Zhu Y."/>
            <person name="Wu F."/>
            <person name="Chen Y."/>
            <person name="Wang J."/>
            <person name="Peng C."/>
            <person name="Meng J."/>
            <person name="Yang L."/>
            <person name="Liu J."/>
            <person name="Wen B."/>
            <person name="Zhang N."/>
            <person name="Huang Z."/>
            <person name="Zhu Q."/>
            <person name="Feng Y."/>
            <person name="Mount A."/>
            <person name="Hedgecock D."/>
            <person name="Xu Z."/>
            <person name="Liu Y."/>
            <person name="Domazet-Loso T."/>
            <person name="Du Y."/>
            <person name="Sun X."/>
            <person name="Zhang S."/>
            <person name="Liu B."/>
            <person name="Cheng P."/>
            <person name="Jiang X."/>
            <person name="Li J."/>
            <person name="Fan D."/>
            <person name="Wang W."/>
            <person name="Fu W."/>
            <person name="Wang T."/>
            <person name="Wang B."/>
            <person name="Zhang J."/>
            <person name="Peng Z."/>
            <person name="Li Y."/>
            <person name="Li N."/>
            <person name="Wang J."/>
            <person name="Chen M."/>
            <person name="He Y."/>
            <person name="Tan F."/>
            <person name="Song X."/>
            <person name="Zheng Q."/>
            <person name="Huang R."/>
            <person name="Yang H."/>
            <person name="Du X."/>
            <person name="Chen L."/>
            <person name="Yang M."/>
            <person name="Gaffney P.M."/>
            <person name="Wang S."/>
            <person name="Luo L."/>
            <person name="She Z."/>
            <person name="Ming Y."/>
            <person name="Huang W."/>
            <person name="Zhang S."/>
            <person name="Huang B."/>
            <person name="Zhang Y."/>
            <person name="Qu T."/>
            <person name="Ni P."/>
            <person name="Miao G."/>
            <person name="Wang J."/>
            <person name="Wang Q."/>
            <person name="Steinberg C.E."/>
            <person name="Wang H."/>
            <person name="Li N."/>
            <person name="Qian L."/>
            <person name="Zhang G."/>
            <person name="Li Y."/>
            <person name="Yang H."/>
            <person name="Liu X."/>
            <person name="Wang J."/>
            <person name="Yin Y."/>
            <person name="Wang J."/>
        </authorList>
    </citation>
    <scope>NUCLEOTIDE SEQUENCE [LARGE SCALE GENOMIC DNA]</scope>
    <source>
        <strain evidence="1">05x7-T-G4-1.051#20</strain>
    </source>
</reference>
<name>K1QV65_MAGGI</name>
<organism evidence="1">
    <name type="scientific">Magallana gigas</name>
    <name type="common">Pacific oyster</name>
    <name type="synonym">Crassostrea gigas</name>
    <dbReference type="NCBI Taxonomy" id="29159"/>
    <lineage>
        <taxon>Eukaryota</taxon>
        <taxon>Metazoa</taxon>
        <taxon>Spiralia</taxon>
        <taxon>Lophotrochozoa</taxon>
        <taxon>Mollusca</taxon>
        <taxon>Bivalvia</taxon>
        <taxon>Autobranchia</taxon>
        <taxon>Pteriomorphia</taxon>
        <taxon>Ostreida</taxon>
        <taxon>Ostreoidea</taxon>
        <taxon>Ostreidae</taxon>
        <taxon>Magallana</taxon>
    </lineage>
</organism>
<evidence type="ECO:0000313" key="1">
    <source>
        <dbReference type="EMBL" id="EKC35124.1"/>
    </source>
</evidence>
<dbReference type="AlphaFoldDB" id="K1QV65"/>
<gene>
    <name evidence="1" type="ORF">CGI_10018750</name>
</gene>
<sequence>MEVIIWSTGNKTKQGIVHMKLLTRNTPRKFIIRCKPSGLCITPAKPLKSHSAFIMANWALYTLSLVNTSPPNTIFSMTFVGFSSE</sequence>
<dbReference type="HOGENOM" id="CLU_2514864_0_0_1"/>